<evidence type="ECO:0000313" key="4">
    <source>
        <dbReference type="Proteomes" id="UP000694044"/>
    </source>
</evidence>
<sequence>MSSPPTSGATRKSPRFAGIINRHHLAVLLQRKDFFIENPEPFVRTPASDTTLQYNDQYALSYRDMEGSYPRYPSINDIQLDDEERDLWMDITPYMNPTPHTVQEQTPVSRAFLRGVITRKDLTPAHLKFCLESLSETEKQRIQGYFHRDRCGSERFEDVEKKLISINDNS</sequence>
<keyword evidence="2" id="KW-0129">CBS domain</keyword>
<evidence type="ECO:0000256" key="2">
    <source>
        <dbReference type="ARBA" id="ARBA00023122"/>
    </source>
</evidence>
<dbReference type="AlphaFoldDB" id="A0A8T1VUK5"/>
<dbReference type="OrthoDB" id="428525at2759"/>
<keyword evidence="4" id="KW-1185">Reference proteome</keyword>
<evidence type="ECO:0000313" key="3">
    <source>
        <dbReference type="EMBL" id="KAG7384636.1"/>
    </source>
</evidence>
<dbReference type="InterPro" id="IPR051280">
    <property type="entry name" value="Cl-channel/antiporter"/>
</dbReference>
<organism evidence="3 4">
    <name type="scientific">Phytophthora pseudosyringae</name>
    <dbReference type="NCBI Taxonomy" id="221518"/>
    <lineage>
        <taxon>Eukaryota</taxon>
        <taxon>Sar</taxon>
        <taxon>Stramenopiles</taxon>
        <taxon>Oomycota</taxon>
        <taxon>Peronosporomycetes</taxon>
        <taxon>Peronosporales</taxon>
        <taxon>Peronosporaceae</taxon>
        <taxon>Phytophthora</taxon>
    </lineage>
</organism>
<dbReference type="EMBL" id="JAGDFM010000143">
    <property type="protein sequence ID" value="KAG7384636.1"/>
    <property type="molecule type" value="Genomic_DNA"/>
</dbReference>
<proteinExistence type="predicted"/>
<dbReference type="GO" id="GO:0015108">
    <property type="term" value="F:chloride transmembrane transporter activity"/>
    <property type="evidence" value="ECO:0007669"/>
    <property type="project" value="TreeGrafter"/>
</dbReference>
<gene>
    <name evidence="3" type="primary">CLCN6_2</name>
    <name evidence="3" type="ORF">PHYPSEUDO_002450</name>
</gene>
<dbReference type="Proteomes" id="UP000694044">
    <property type="component" value="Unassembled WGS sequence"/>
</dbReference>
<evidence type="ECO:0000256" key="1">
    <source>
        <dbReference type="ARBA" id="ARBA00022737"/>
    </source>
</evidence>
<comment type="caution">
    <text evidence="3">The sequence shown here is derived from an EMBL/GenBank/DDBJ whole genome shotgun (WGS) entry which is preliminary data.</text>
</comment>
<dbReference type="PANTHER" id="PTHR11689">
    <property type="entry name" value="CHLORIDE CHANNEL PROTEIN CLC FAMILY MEMBER"/>
    <property type="match status" value="1"/>
</dbReference>
<dbReference type="PANTHER" id="PTHR11689:SF136">
    <property type="entry name" value="H(+)_CL(-) EXCHANGE TRANSPORTER 7"/>
    <property type="match status" value="1"/>
</dbReference>
<protein>
    <submittedName>
        <fullName evidence="3">Chloride transport protein 6</fullName>
    </submittedName>
</protein>
<accession>A0A8T1VUK5</accession>
<reference evidence="3" key="1">
    <citation type="submission" date="2021-02" db="EMBL/GenBank/DDBJ databases">
        <authorList>
            <person name="Palmer J.M."/>
        </authorList>
    </citation>
    <scope>NUCLEOTIDE SEQUENCE</scope>
    <source>
        <strain evidence="3">SCRP734</strain>
    </source>
</reference>
<keyword evidence="1" id="KW-0677">Repeat</keyword>
<name>A0A8T1VUK5_9STRA</name>